<keyword evidence="3" id="KW-1185">Reference proteome</keyword>
<organism evidence="2 3">
    <name type="scientific">Paramarasmius palmivorus</name>
    <dbReference type="NCBI Taxonomy" id="297713"/>
    <lineage>
        <taxon>Eukaryota</taxon>
        <taxon>Fungi</taxon>
        <taxon>Dikarya</taxon>
        <taxon>Basidiomycota</taxon>
        <taxon>Agaricomycotina</taxon>
        <taxon>Agaricomycetes</taxon>
        <taxon>Agaricomycetidae</taxon>
        <taxon>Agaricales</taxon>
        <taxon>Marasmiineae</taxon>
        <taxon>Marasmiaceae</taxon>
        <taxon>Paramarasmius</taxon>
    </lineage>
</organism>
<accession>A0AAW0BKX0</accession>
<evidence type="ECO:0000313" key="3">
    <source>
        <dbReference type="Proteomes" id="UP001383192"/>
    </source>
</evidence>
<proteinExistence type="predicted"/>
<sequence>MIFAATVIKFIDTDDEPPQDRLETVRQIFVEAGSDSPYSALDTLYHQILSMRSIKWEKVQPILRLLVTPHEYLASLRDEDDTDTPWRSPANIARLLGVQEAQILVTLHKLHSVLRFRSDNDDNYDDVDDDNDNDSYNYDDDDGYNVYIAHATFTEFLGDRCRSAKFYTPKMTQSEYCELLAMFSLRTLSDLAHNYPPYHIGSFTEAMSSWEKEFRTMDGQVRTLVLWGWTYWKDVTSPLSLDLVEALCSLDIYHFIGIWYRDNFDLERLQADLKRDIHLEEQIKLAKSRESMPRQFIERLELLQGIEALTLAFLPDTRGNSVFWWIRLAEQCCWRPPARVPSLDMVGAFLPRDSRPQGFLVLPPDSSRYGMSVPGHWITASITKGNFELESKLYDAANWRSNDEKKRILLEDIRNNTSYSVSKGIVEPSQGASENGSGAASKAP</sequence>
<feature type="region of interest" description="Disordered" evidence="1">
    <location>
        <begin position="424"/>
        <end position="444"/>
    </location>
</feature>
<dbReference type="EMBL" id="JAYKXP010000102">
    <property type="protein sequence ID" value="KAK7026692.1"/>
    <property type="molecule type" value="Genomic_DNA"/>
</dbReference>
<reference evidence="2 3" key="1">
    <citation type="submission" date="2024-01" db="EMBL/GenBank/DDBJ databases">
        <title>A draft genome for a cacao thread blight-causing isolate of Paramarasmius palmivorus.</title>
        <authorList>
            <person name="Baruah I.K."/>
            <person name="Bukari Y."/>
            <person name="Amoako-Attah I."/>
            <person name="Meinhardt L.W."/>
            <person name="Bailey B.A."/>
            <person name="Cohen S.P."/>
        </authorList>
    </citation>
    <scope>NUCLEOTIDE SEQUENCE [LARGE SCALE GENOMIC DNA]</scope>
    <source>
        <strain evidence="2 3">GH-12</strain>
    </source>
</reference>
<evidence type="ECO:0000256" key="1">
    <source>
        <dbReference type="SAM" id="MobiDB-lite"/>
    </source>
</evidence>
<dbReference type="AlphaFoldDB" id="A0AAW0BKX0"/>
<evidence type="ECO:0000313" key="2">
    <source>
        <dbReference type="EMBL" id="KAK7026692.1"/>
    </source>
</evidence>
<protein>
    <submittedName>
        <fullName evidence="2">Uncharacterized protein</fullName>
    </submittedName>
</protein>
<name>A0AAW0BKX0_9AGAR</name>
<comment type="caution">
    <text evidence="2">The sequence shown here is derived from an EMBL/GenBank/DDBJ whole genome shotgun (WGS) entry which is preliminary data.</text>
</comment>
<dbReference type="Proteomes" id="UP001383192">
    <property type="component" value="Unassembled WGS sequence"/>
</dbReference>
<gene>
    <name evidence="2" type="ORF">VNI00_015565</name>
</gene>